<dbReference type="InterPro" id="IPR013604">
    <property type="entry name" value="7TM_chemorcpt"/>
</dbReference>
<dbReference type="Proteomes" id="UP000515204">
    <property type="component" value="Unplaced"/>
</dbReference>
<proteinExistence type="inferred from homology"/>
<evidence type="ECO:0000256" key="1">
    <source>
        <dbReference type="ARBA" id="ARBA00004651"/>
    </source>
</evidence>
<dbReference type="GeneID" id="106746458"/>
<dbReference type="RefSeq" id="XP_014478548.1">
    <property type="nucleotide sequence ID" value="XM_014623062.1"/>
</dbReference>
<keyword evidence="7 8" id="KW-0807">Transducer</keyword>
<reference evidence="10" key="1">
    <citation type="submission" date="2025-08" db="UniProtKB">
        <authorList>
            <consortium name="RefSeq"/>
        </authorList>
    </citation>
    <scope>IDENTIFICATION</scope>
</reference>
<dbReference type="Pfam" id="PF08395">
    <property type="entry name" value="7tm_7"/>
    <property type="match status" value="1"/>
</dbReference>
<dbReference type="OrthoDB" id="6366728at2759"/>
<feature type="transmembrane region" description="Helical" evidence="8">
    <location>
        <begin position="175"/>
        <end position="196"/>
    </location>
</feature>
<dbReference type="PANTHER" id="PTHR21143">
    <property type="entry name" value="INVERTEBRATE GUSTATORY RECEPTOR"/>
    <property type="match status" value="1"/>
</dbReference>
<dbReference type="GO" id="GO:0043025">
    <property type="term" value="C:neuronal cell body"/>
    <property type="evidence" value="ECO:0007669"/>
    <property type="project" value="TreeGrafter"/>
</dbReference>
<dbReference type="GO" id="GO:0030424">
    <property type="term" value="C:axon"/>
    <property type="evidence" value="ECO:0007669"/>
    <property type="project" value="TreeGrafter"/>
</dbReference>
<gene>
    <name evidence="10" type="primary">LOC106746458</name>
</gene>
<evidence type="ECO:0000256" key="5">
    <source>
        <dbReference type="ARBA" id="ARBA00023136"/>
    </source>
</evidence>
<dbReference type="GO" id="GO:0005886">
    <property type="term" value="C:plasma membrane"/>
    <property type="evidence" value="ECO:0007669"/>
    <property type="project" value="UniProtKB-SubCell"/>
</dbReference>
<accession>A0A6P3XKQ2</accession>
<dbReference type="AlphaFoldDB" id="A0A6P3XKQ2"/>
<feature type="transmembrane region" description="Helical" evidence="8">
    <location>
        <begin position="333"/>
        <end position="353"/>
    </location>
</feature>
<keyword evidence="9" id="KW-1185">Reference proteome</keyword>
<organism evidence="9 10">
    <name type="scientific">Dinoponera quadriceps</name>
    <name type="common">South American ant</name>
    <dbReference type="NCBI Taxonomy" id="609295"/>
    <lineage>
        <taxon>Eukaryota</taxon>
        <taxon>Metazoa</taxon>
        <taxon>Ecdysozoa</taxon>
        <taxon>Arthropoda</taxon>
        <taxon>Hexapoda</taxon>
        <taxon>Insecta</taxon>
        <taxon>Pterygota</taxon>
        <taxon>Neoptera</taxon>
        <taxon>Endopterygota</taxon>
        <taxon>Hymenoptera</taxon>
        <taxon>Apocrita</taxon>
        <taxon>Aculeata</taxon>
        <taxon>Formicoidea</taxon>
        <taxon>Formicidae</taxon>
        <taxon>Ponerinae</taxon>
        <taxon>Ponerini</taxon>
        <taxon>Dinoponera</taxon>
    </lineage>
</organism>
<evidence type="ECO:0000256" key="6">
    <source>
        <dbReference type="ARBA" id="ARBA00023170"/>
    </source>
</evidence>
<evidence type="ECO:0000256" key="7">
    <source>
        <dbReference type="ARBA" id="ARBA00023224"/>
    </source>
</evidence>
<keyword evidence="5 8" id="KW-0472">Membrane</keyword>
<comment type="function">
    <text evidence="8">Gustatory receptor which mediates acceptance or avoidance behavior, depending on its substrates.</text>
</comment>
<comment type="similarity">
    <text evidence="8">Belongs to the insect chemoreceptor superfamily. Gustatory receptor (GR) family.</text>
</comment>
<feature type="transmembrane region" description="Helical" evidence="8">
    <location>
        <begin position="118"/>
        <end position="142"/>
    </location>
</feature>
<comment type="subcellular location">
    <subcellularLocation>
        <location evidence="1 8">Cell membrane</location>
        <topology evidence="1 8">Multi-pass membrane protein</topology>
    </subcellularLocation>
</comment>
<dbReference type="PANTHER" id="PTHR21143:SF134">
    <property type="entry name" value="GUSTATORY RECEPTOR"/>
    <property type="match status" value="1"/>
</dbReference>
<dbReference type="GO" id="GO:0050909">
    <property type="term" value="P:sensory perception of taste"/>
    <property type="evidence" value="ECO:0007669"/>
    <property type="project" value="InterPro"/>
</dbReference>
<dbReference type="KEGG" id="dqu:106746458"/>
<keyword evidence="6 8" id="KW-0675">Receptor</keyword>
<feature type="transmembrane region" description="Helical" evidence="8">
    <location>
        <begin position="297"/>
        <end position="321"/>
    </location>
</feature>
<name>A0A6P3XKQ2_DINQU</name>
<dbReference type="GO" id="GO:0030425">
    <property type="term" value="C:dendrite"/>
    <property type="evidence" value="ECO:0007669"/>
    <property type="project" value="TreeGrafter"/>
</dbReference>
<evidence type="ECO:0000256" key="2">
    <source>
        <dbReference type="ARBA" id="ARBA00022475"/>
    </source>
</evidence>
<dbReference type="GO" id="GO:0007635">
    <property type="term" value="P:chemosensory behavior"/>
    <property type="evidence" value="ECO:0007669"/>
    <property type="project" value="TreeGrafter"/>
</dbReference>
<keyword evidence="2 8" id="KW-1003">Cell membrane</keyword>
<keyword evidence="4 8" id="KW-1133">Transmembrane helix</keyword>
<dbReference type="GO" id="GO:0008049">
    <property type="term" value="P:male courtship behavior"/>
    <property type="evidence" value="ECO:0007669"/>
    <property type="project" value="TreeGrafter"/>
</dbReference>
<evidence type="ECO:0000256" key="8">
    <source>
        <dbReference type="RuleBase" id="RU363108"/>
    </source>
</evidence>
<feature type="transmembrane region" description="Helical" evidence="8">
    <location>
        <begin position="42"/>
        <end position="64"/>
    </location>
</feature>
<protein>
    <recommendedName>
        <fullName evidence="8">Gustatory receptor</fullName>
    </recommendedName>
</protein>
<evidence type="ECO:0000256" key="3">
    <source>
        <dbReference type="ARBA" id="ARBA00022692"/>
    </source>
</evidence>
<evidence type="ECO:0000313" key="9">
    <source>
        <dbReference type="Proteomes" id="UP000515204"/>
    </source>
</evidence>
<evidence type="ECO:0000256" key="4">
    <source>
        <dbReference type="ARBA" id="ARBA00022989"/>
    </source>
</evidence>
<feature type="transmembrane region" description="Helical" evidence="8">
    <location>
        <begin position="216"/>
        <end position="236"/>
    </location>
</feature>
<dbReference type="GO" id="GO:0007165">
    <property type="term" value="P:signal transduction"/>
    <property type="evidence" value="ECO:0007669"/>
    <property type="project" value="UniProtKB-KW"/>
</dbReference>
<feature type="transmembrane region" description="Helical" evidence="8">
    <location>
        <begin position="84"/>
        <end position="106"/>
    </location>
</feature>
<evidence type="ECO:0000313" key="10">
    <source>
        <dbReference type="RefSeq" id="XP_014478548.1"/>
    </source>
</evidence>
<keyword evidence="3 8" id="KW-0812">Transmembrane</keyword>
<sequence>MDANRISNLFSNLYKVGFVVEKTSKQKATRVKTRSHQRNSFWALRVLIIFFKVIGLATFTHCVAGQRRKDSQTSSTFQYSELGIAYNVVLVSLMLASVCLSIPYTIGLDYQNKTSMTVGIEIFQTVIGSISISVVLLTYCFGKKKLVRIGNRLTDVEHELNHLYRLYAPLQRQRVFRVLTLACTVHGGMTVIILIAESLAFHMNPIAWLTDILPTFHLGCFMIQYFLLVTVIQVNFADVNRAIQRLTEANKPNIQPQSFYQDRRRVVVVGNSTVHQLQELRDVHDHLCDVSQDVSDFYSVSILFAIFFIFFSLVYNGYYLIAPLLLKDDILEYFVLADTVLWLIFLTYPVLLLTNSITKLLNEVGPRRRPGRPSPGNEDDQIFLQMARTGKVINNLMSCVIDKEAQFEVKQTRDPFGHGNRVLTILL</sequence>